<evidence type="ECO:0000313" key="1">
    <source>
        <dbReference type="EMBL" id="KKQ89868.1"/>
    </source>
</evidence>
<dbReference type="EMBL" id="LBVR01000050">
    <property type="protein sequence ID" value="KKQ89868.1"/>
    <property type="molecule type" value="Genomic_DNA"/>
</dbReference>
<evidence type="ECO:0000313" key="2">
    <source>
        <dbReference type="Proteomes" id="UP000033841"/>
    </source>
</evidence>
<organism evidence="1 2">
    <name type="scientific">Candidatus Shapirobacteria bacterium GW2011_GWE1_38_92</name>
    <dbReference type="NCBI Taxonomy" id="1618489"/>
    <lineage>
        <taxon>Bacteria</taxon>
        <taxon>Candidatus Shapironibacteriota</taxon>
    </lineage>
</organism>
<comment type="caution">
    <text evidence="1">The sequence shown here is derived from an EMBL/GenBank/DDBJ whole genome shotgun (WGS) entry which is preliminary data.</text>
</comment>
<accession>A0A0G0LD92</accession>
<sequence>MAKTLSPDQQIGLQEEISDRFGDNYDQADFSLTRLDTTGNHFTSPQCRNCSAHDCLDQGPKCKKNRRTAIIN</sequence>
<gene>
    <name evidence="1" type="ORF">UT14_C0050G0009</name>
</gene>
<name>A0A0G0LD92_9BACT</name>
<proteinExistence type="predicted"/>
<dbReference type="Proteomes" id="UP000033841">
    <property type="component" value="Unassembled WGS sequence"/>
</dbReference>
<protein>
    <submittedName>
        <fullName evidence="1">Uncharacterized protein</fullName>
    </submittedName>
</protein>
<reference evidence="1 2" key="1">
    <citation type="journal article" date="2015" name="Nature">
        <title>rRNA introns, odd ribosomes, and small enigmatic genomes across a large radiation of phyla.</title>
        <authorList>
            <person name="Brown C.T."/>
            <person name="Hug L.A."/>
            <person name="Thomas B.C."/>
            <person name="Sharon I."/>
            <person name="Castelle C.J."/>
            <person name="Singh A."/>
            <person name="Wilkins M.J."/>
            <person name="Williams K.H."/>
            <person name="Banfield J.F."/>
        </authorList>
    </citation>
    <scope>NUCLEOTIDE SEQUENCE [LARGE SCALE GENOMIC DNA]</scope>
</reference>
<dbReference type="AlphaFoldDB" id="A0A0G0LD92"/>